<dbReference type="PROSITE" id="PS00012">
    <property type="entry name" value="PHOSPHOPANTETHEINE"/>
    <property type="match status" value="1"/>
</dbReference>
<evidence type="ECO:0000313" key="5">
    <source>
        <dbReference type="Proteomes" id="UP000239649"/>
    </source>
</evidence>
<organism evidence="4 5">
    <name type="scientific">Micractinium conductrix</name>
    <dbReference type="NCBI Taxonomy" id="554055"/>
    <lineage>
        <taxon>Eukaryota</taxon>
        <taxon>Viridiplantae</taxon>
        <taxon>Chlorophyta</taxon>
        <taxon>core chlorophytes</taxon>
        <taxon>Trebouxiophyceae</taxon>
        <taxon>Chlorellales</taxon>
        <taxon>Chlorellaceae</taxon>
        <taxon>Chlorella clade</taxon>
        <taxon>Micractinium</taxon>
    </lineage>
</organism>
<dbReference type="PROSITE" id="PS50075">
    <property type="entry name" value="CARRIER"/>
    <property type="match status" value="1"/>
</dbReference>
<dbReference type="InterPro" id="IPR009081">
    <property type="entry name" value="PP-bd_ACP"/>
</dbReference>
<reference evidence="4 5" key="1">
    <citation type="journal article" date="2018" name="Plant J.">
        <title>Genome sequences of Chlorella sorokiniana UTEX 1602 and Micractinium conductrix SAG 241.80: implications to maltose excretion by a green alga.</title>
        <authorList>
            <person name="Arriola M.B."/>
            <person name="Velmurugan N."/>
            <person name="Zhang Y."/>
            <person name="Plunkett M.H."/>
            <person name="Hondzo H."/>
            <person name="Barney B.M."/>
        </authorList>
    </citation>
    <scope>NUCLEOTIDE SEQUENCE [LARGE SCALE GENOMIC DNA]</scope>
    <source>
        <strain evidence="4 5">SAG 241.80</strain>
    </source>
</reference>
<dbReference type="InterPro" id="IPR036736">
    <property type="entry name" value="ACP-like_sf"/>
</dbReference>
<comment type="caution">
    <text evidence="4">The sequence shown here is derived from an EMBL/GenBank/DDBJ whole genome shotgun (WGS) entry which is preliminary data.</text>
</comment>
<sequence>MAEYLAGLLPAPGKQRRKAHAQLQPVAAGSSGSGARSSATVPVAAVPAPEAALIDSRHKLELATAKVRAAVTKVLGGVEVAASTPLMTAGLDSLGALDLRKELSGVFGVDLPATLMFDYPTIETMAEELAGHASNVALDLTPKEAAASE</sequence>
<protein>
    <submittedName>
        <fullName evidence="4">Type I polyketide synthase</fullName>
    </submittedName>
</protein>
<evidence type="ECO:0000256" key="2">
    <source>
        <dbReference type="ARBA" id="ARBA00022553"/>
    </source>
</evidence>
<name>A0A2P6UZE4_9CHLO</name>
<evidence type="ECO:0000259" key="3">
    <source>
        <dbReference type="PROSITE" id="PS50075"/>
    </source>
</evidence>
<dbReference type="Proteomes" id="UP000239649">
    <property type="component" value="Unassembled WGS sequence"/>
</dbReference>
<keyword evidence="2" id="KW-0597">Phosphoprotein</keyword>
<dbReference type="InterPro" id="IPR050091">
    <property type="entry name" value="PKS_NRPS_Biosynth_Enz"/>
</dbReference>
<dbReference type="SMART" id="SM00823">
    <property type="entry name" value="PKS_PP"/>
    <property type="match status" value="1"/>
</dbReference>
<dbReference type="InterPro" id="IPR006162">
    <property type="entry name" value="Ppantetheine_attach_site"/>
</dbReference>
<dbReference type="PANTHER" id="PTHR43775:SF37">
    <property type="entry name" value="SI:DKEY-61P9.11"/>
    <property type="match status" value="1"/>
</dbReference>
<dbReference type="OrthoDB" id="515324at2759"/>
<gene>
    <name evidence="4" type="ORF">C2E20_9105</name>
</gene>
<dbReference type="EMBL" id="LHPF02000074">
    <property type="protein sequence ID" value="PSC67203.1"/>
    <property type="molecule type" value="Genomic_DNA"/>
</dbReference>
<dbReference type="GO" id="GO:0006633">
    <property type="term" value="P:fatty acid biosynthetic process"/>
    <property type="evidence" value="ECO:0007669"/>
    <property type="project" value="TreeGrafter"/>
</dbReference>
<proteinExistence type="predicted"/>
<dbReference type="GO" id="GO:0004312">
    <property type="term" value="F:fatty acid synthase activity"/>
    <property type="evidence" value="ECO:0007669"/>
    <property type="project" value="TreeGrafter"/>
</dbReference>
<dbReference type="SUPFAM" id="SSF47336">
    <property type="entry name" value="ACP-like"/>
    <property type="match status" value="1"/>
</dbReference>
<dbReference type="InterPro" id="IPR020806">
    <property type="entry name" value="PKS_PP-bd"/>
</dbReference>
<keyword evidence="5" id="KW-1185">Reference proteome</keyword>
<dbReference type="GO" id="GO:0031177">
    <property type="term" value="F:phosphopantetheine binding"/>
    <property type="evidence" value="ECO:0007669"/>
    <property type="project" value="InterPro"/>
</dbReference>
<keyword evidence="1" id="KW-0596">Phosphopantetheine</keyword>
<dbReference type="AlphaFoldDB" id="A0A2P6UZE4"/>
<feature type="domain" description="Carrier" evidence="3">
    <location>
        <begin position="58"/>
        <end position="133"/>
    </location>
</feature>
<evidence type="ECO:0000256" key="1">
    <source>
        <dbReference type="ARBA" id="ARBA00022450"/>
    </source>
</evidence>
<dbReference type="PANTHER" id="PTHR43775">
    <property type="entry name" value="FATTY ACID SYNTHASE"/>
    <property type="match status" value="1"/>
</dbReference>
<accession>A0A2P6UZE4</accession>
<dbReference type="Pfam" id="PF00550">
    <property type="entry name" value="PP-binding"/>
    <property type="match status" value="1"/>
</dbReference>
<dbReference type="Gene3D" id="1.10.1200.10">
    <property type="entry name" value="ACP-like"/>
    <property type="match status" value="1"/>
</dbReference>
<evidence type="ECO:0000313" key="4">
    <source>
        <dbReference type="EMBL" id="PSC67203.1"/>
    </source>
</evidence>